<dbReference type="Gene3D" id="1.10.1380.10">
    <property type="entry name" value="Neutral endopeptidase , domain2"/>
    <property type="match status" value="1"/>
</dbReference>
<dbReference type="SUPFAM" id="SSF55486">
    <property type="entry name" value="Metalloproteases ('zincins'), catalytic domain"/>
    <property type="match status" value="1"/>
</dbReference>
<evidence type="ECO:0000256" key="7">
    <source>
        <dbReference type="ARBA" id="ARBA00023049"/>
    </source>
</evidence>
<dbReference type="GO" id="GO:0016485">
    <property type="term" value="P:protein processing"/>
    <property type="evidence" value="ECO:0007669"/>
    <property type="project" value="TreeGrafter"/>
</dbReference>
<dbReference type="AlphaFoldDB" id="A0A6A6ZG91"/>
<keyword evidence="3" id="KW-0645">Protease</keyword>
<dbReference type="InterPro" id="IPR018497">
    <property type="entry name" value="Peptidase_M13_C"/>
</dbReference>
<evidence type="ECO:0000256" key="2">
    <source>
        <dbReference type="ARBA" id="ARBA00007357"/>
    </source>
</evidence>
<comment type="cofactor">
    <cofactor evidence="1">
        <name>Zn(2+)</name>
        <dbReference type="ChEBI" id="CHEBI:29105"/>
    </cofactor>
</comment>
<dbReference type="CDD" id="cd08662">
    <property type="entry name" value="M13"/>
    <property type="match status" value="1"/>
</dbReference>
<protein>
    <submittedName>
        <fullName evidence="10">Zincin</fullName>
    </submittedName>
</protein>
<dbReference type="EMBL" id="MU006246">
    <property type="protein sequence ID" value="KAF2819217.1"/>
    <property type="molecule type" value="Genomic_DNA"/>
</dbReference>
<sequence length="691" mass="77332">MAELCLSSACIHAASGILYNLSLDYKKLDPCNDFEELVCGGWRDRHDLRPSQGQASTGTSMSETTQRLLRHILEAPYPKDSQQSFISLEKKFADQENFDKMKAAYDTCLDEDQIKNIGAAPLLQFLDEIKKAYPTQGTEGSSSHALSEPITLLTKYGIPNLVAVGTGADARDPDTVIVTLSAPSRFGLSKQHYENEMLVEKYRAVTIKLLSGFYPDHQNKASFGKIVDLEKRLAAASPDSEDRRDVTKYYNPMLIEHAAAIAPEIELKALLSGLAPAKNNIKRVVVTAPAYLKQLSNIIAATDKETLQNFFLLNAIKSFSSSIHAEAVKPHRRFRNELAGRDPDSTPKRWRKCVKHVNTGLGWILSRFFVEKASSAEAKQFGDTIIADIKTEFAKKLEAVDWMDDETTERAVEKVHNIISKIGYPTKSPDIMDPSVLETYYQSLNITSDSFFSNVLSTRRFRVDHMWSALGKPVDREQWAMSASNVNAYYSPSGNEIGFPAGIMQFPVFDVEAPSYISYGGFGSVAGHELSHAFDNSGRHYDQYGNYTDWWSNATVDAFKEKAECFVQQYANFSVPGSDGKPLHVDGKFTLGENIADAGGLSAAFQAWKRRAADKPDKDLPGLEHFTHDQLFFVSYSNWWCGKTRKKTAISRIYTDPHAPNWARVLGTTANSREFRESFQCKVKEPTCELW</sequence>
<dbReference type="InterPro" id="IPR024079">
    <property type="entry name" value="MetalloPept_cat_dom_sf"/>
</dbReference>
<dbReference type="InterPro" id="IPR008753">
    <property type="entry name" value="Peptidase_M13_N"/>
</dbReference>
<keyword evidence="7" id="KW-0482">Metalloprotease</keyword>
<keyword evidence="11" id="KW-1185">Reference proteome</keyword>
<evidence type="ECO:0000256" key="4">
    <source>
        <dbReference type="ARBA" id="ARBA00022723"/>
    </source>
</evidence>
<dbReference type="GO" id="GO:0005886">
    <property type="term" value="C:plasma membrane"/>
    <property type="evidence" value="ECO:0007669"/>
    <property type="project" value="TreeGrafter"/>
</dbReference>
<dbReference type="GO" id="GO:0046872">
    <property type="term" value="F:metal ion binding"/>
    <property type="evidence" value="ECO:0007669"/>
    <property type="project" value="UniProtKB-KW"/>
</dbReference>
<dbReference type="OrthoDB" id="6475849at2759"/>
<evidence type="ECO:0000259" key="9">
    <source>
        <dbReference type="Pfam" id="PF05649"/>
    </source>
</evidence>
<dbReference type="Pfam" id="PF05649">
    <property type="entry name" value="Peptidase_M13_N"/>
    <property type="match status" value="1"/>
</dbReference>
<dbReference type="Pfam" id="PF01431">
    <property type="entry name" value="Peptidase_M13"/>
    <property type="match status" value="1"/>
</dbReference>
<accession>A0A6A6ZG91</accession>
<evidence type="ECO:0000256" key="3">
    <source>
        <dbReference type="ARBA" id="ARBA00022670"/>
    </source>
</evidence>
<proteinExistence type="inferred from homology"/>
<organism evidence="10 11">
    <name type="scientific">Ophiobolus disseminans</name>
    <dbReference type="NCBI Taxonomy" id="1469910"/>
    <lineage>
        <taxon>Eukaryota</taxon>
        <taxon>Fungi</taxon>
        <taxon>Dikarya</taxon>
        <taxon>Ascomycota</taxon>
        <taxon>Pezizomycotina</taxon>
        <taxon>Dothideomycetes</taxon>
        <taxon>Pleosporomycetidae</taxon>
        <taxon>Pleosporales</taxon>
        <taxon>Pleosporineae</taxon>
        <taxon>Phaeosphaeriaceae</taxon>
        <taxon>Ophiobolus</taxon>
    </lineage>
</organism>
<dbReference type="GO" id="GO:0004222">
    <property type="term" value="F:metalloendopeptidase activity"/>
    <property type="evidence" value="ECO:0007669"/>
    <property type="project" value="InterPro"/>
</dbReference>
<feature type="domain" description="Peptidase M13 N-terminal" evidence="9">
    <location>
        <begin position="30"/>
        <end position="425"/>
    </location>
</feature>
<comment type="similarity">
    <text evidence="2">Belongs to the peptidase M13 family.</text>
</comment>
<evidence type="ECO:0000313" key="10">
    <source>
        <dbReference type="EMBL" id="KAF2819217.1"/>
    </source>
</evidence>
<evidence type="ECO:0000259" key="8">
    <source>
        <dbReference type="Pfam" id="PF01431"/>
    </source>
</evidence>
<evidence type="ECO:0000256" key="6">
    <source>
        <dbReference type="ARBA" id="ARBA00022833"/>
    </source>
</evidence>
<reference evidence="10" key="1">
    <citation type="journal article" date="2020" name="Stud. Mycol.">
        <title>101 Dothideomycetes genomes: a test case for predicting lifestyles and emergence of pathogens.</title>
        <authorList>
            <person name="Haridas S."/>
            <person name="Albert R."/>
            <person name="Binder M."/>
            <person name="Bloem J."/>
            <person name="Labutti K."/>
            <person name="Salamov A."/>
            <person name="Andreopoulos B."/>
            <person name="Baker S."/>
            <person name="Barry K."/>
            <person name="Bills G."/>
            <person name="Bluhm B."/>
            <person name="Cannon C."/>
            <person name="Castanera R."/>
            <person name="Culley D."/>
            <person name="Daum C."/>
            <person name="Ezra D."/>
            <person name="Gonzalez J."/>
            <person name="Henrissat B."/>
            <person name="Kuo A."/>
            <person name="Liang C."/>
            <person name="Lipzen A."/>
            <person name="Lutzoni F."/>
            <person name="Magnuson J."/>
            <person name="Mondo S."/>
            <person name="Nolan M."/>
            <person name="Ohm R."/>
            <person name="Pangilinan J."/>
            <person name="Park H.-J."/>
            <person name="Ramirez L."/>
            <person name="Alfaro M."/>
            <person name="Sun H."/>
            <person name="Tritt A."/>
            <person name="Yoshinaga Y."/>
            <person name="Zwiers L.-H."/>
            <person name="Turgeon B."/>
            <person name="Goodwin S."/>
            <person name="Spatafora J."/>
            <person name="Crous P."/>
            <person name="Grigoriev I."/>
        </authorList>
    </citation>
    <scope>NUCLEOTIDE SEQUENCE</scope>
    <source>
        <strain evidence="10">CBS 113818</strain>
    </source>
</reference>
<name>A0A6A6ZG91_9PLEO</name>
<dbReference type="Proteomes" id="UP000799424">
    <property type="component" value="Unassembled WGS sequence"/>
</dbReference>
<evidence type="ECO:0000256" key="1">
    <source>
        <dbReference type="ARBA" id="ARBA00001947"/>
    </source>
</evidence>
<dbReference type="PANTHER" id="PTHR11733:SF167">
    <property type="entry name" value="FI17812P1-RELATED"/>
    <property type="match status" value="1"/>
</dbReference>
<evidence type="ECO:0000256" key="5">
    <source>
        <dbReference type="ARBA" id="ARBA00022801"/>
    </source>
</evidence>
<dbReference type="PRINTS" id="PR00786">
    <property type="entry name" value="NEPRILYSIN"/>
</dbReference>
<keyword evidence="5" id="KW-0378">Hydrolase</keyword>
<keyword evidence="4" id="KW-0479">Metal-binding</keyword>
<dbReference type="Gene3D" id="3.40.390.10">
    <property type="entry name" value="Collagenase (Catalytic Domain)"/>
    <property type="match status" value="1"/>
</dbReference>
<dbReference type="PROSITE" id="PS51885">
    <property type="entry name" value="NEPRILYSIN"/>
    <property type="match status" value="1"/>
</dbReference>
<gene>
    <name evidence="10" type="ORF">CC86DRAFT_388362</name>
</gene>
<dbReference type="InterPro" id="IPR000718">
    <property type="entry name" value="Peptidase_M13"/>
</dbReference>
<keyword evidence="6" id="KW-0862">Zinc</keyword>
<evidence type="ECO:0000313" key="11">
    <source>
        <dbReference type="Proteomes" id="UP000799424"/>
    </source>
</evidence>
<dbReference type="InterPro" id="IPR042089">
    <property type="entry name" value="Peptidase_M13_dom_2"/>
</dbReference>
<dbReference type="PANTHER" id="PTHR11733">
    <property type="entry name" value="ZINC METALLOPROTEASE FAMILY M13 NEPRILYSIN-RELATED"/>
    <property type="match status" value="1"/>
</dbReference>
<feature type="domain" description="Peptidase M13 C-terminal" evidence="8">
    <location>
        <begin position="487"/>
        <end position="685"/>
    </location>
</feature>